<accession>A0A4R9M1G8</accession>
<dbReference type="Gene3D" id="3.40.50.450">
    <property type="match status" value="1"/>
</dbReference>
<gene>
    <name evidence="1" type="ORF">EHS15_10560</name>
</gene>
<evidence type="ECO:0000313" key="1">
    <source>
        <dbReference type="EMBL" id="TGN19099.1"/>
    </source>
</evidence>
<reference evidence="1" key="1">
    <citation type="journal article" date="2019" name="PLoS Negl. Trop. Dis.">
        <title>Revisiting the worldwide diversity of Leptospira species in the environment.</title>
        <authorList>
            <person name="Vincent A.T."/>
            <person name="Schiettekatte O."/>
            <person name="Bourhy P."/>
            <person name="Veyrier F.J."/>
            <person name="Picardeau M."/>
        </authorList>
    </citation>
    <scope>NUCLEOTIDE SEQUENCE [LARGE SCALE GENOMIC DNA]</scope>
    <source>
        <strain evidence="1">201300427</strain>
    </source>
</reference>
<dbReference type="SUPFAM" id="SSF52309">
    <property type="entry name" value="N-(deoxy)ribosyltransferase-like"/>
    <property type="match status" value="1"/>
</dbReference>
<evidence type="ECO:0000313" key="2">
    <source>
        <dbReference type="Proteomes" id="UP000298058"/>
    </source>
</evidence>
<proteinExistence type="predicted"/>
<sequence>MSPNYGNSIENFKHYDLFAKDLHEALFILSVLKEKKQIEFDISVIHDNKIFIRQPILIKEPGWVEIEKLEQPHLSKQVFIAIWFDPSMNQAYQEIENACRSNGYTPIRIDYKQHNNEISGEILFEIRKSKFLISEVTGQRHGVYFEAGYAMGLGLPVIWCCKQSDLSNVHFDTRQYNHVVWDTTQELFDRLEKRIRSTIY</sequence>
<dbReference type="OrthoDB" id="284716at2"/>
<dbReference type="AlphaFoldDB" id="A0A4R9M1G8"/>
<keyword evidence="2" id="KW-1185">Reference proteome</keyword>
<comment type="caution">
    <text evidence="1">The sequence shown here is derived from an EMBL/GenBank/DDBJ whole genome shotgun (WGS) entry which is preliminary data.</text>
</comment>
<dbReference type="GO" id="GO:0016740">
    <property type="term" value="F:transferase activity"/>
    <property type="evidence" value="ECO:0007669"/>
    <property type="project" value="UniProtKB-KW"/>
</dbReference>
<protein>
    <submittedName>
        <fullName evidence="1">Nucleoside 2-deoxyribosyltransferase</fullName>
    </submittedName>
</protein>
<name>A0A4R9M1G8_9LEPT</name>
<dbReference type="Proteomes" id="UP000298058">
    <property type="component" value="Unassembled WGS sequence"/>
</dbReference>
<keyword evidence="1" id="KW-0808">Transferase</keyword>
<organism evidence="1 2">
    <name type="scientific">Leptospira idonii</name>
    <dbReference type="NCBI Taxonomy" id="1193500"/>
    <lineage>
        <taxon>Bacteria</taxon>
        <taxon>Pseudomonadati</taxon>
        <taxon>Spirochaetota</taxon>
        <taxon>Spirochaetia</taxon>
        <taxon>Leptospirales</taxon>
        <taxon>Leptospiraceae</taxon>
        <taxon>Leptospira</taxon>
    </lineage>
</organism>
<dbReference type="EMBL" id="RQHW01000040">
    <property type="protein sequence ID" value="TGN19099.1"/>
    <property type="molecule type" value="Genomic_DNA"/>
</dbReference>